<evidence type="ECO:0000313" key="3">
    <source>
        <dbReference type="Proteomes" id="UP000779233"/>
    </source>
</evidence>
<accession>A0A8S4HBY6</accession>
<gene>
    <name evidence="2" type="ORF">PVW1_090021000</name>
</gene>
<dbReference type="EMBL" id="CAJZCX010000007">
    <property type="protein sequence ID" value="CAG9476725.1"/>
    <property type="molecule type" value="Genomic_DNA"/>
</dbReference>
<feature type="region of interest" description="Disordered" evidence="1">
    <location>
        <begin position="1"/>
        <end position="94"/>
    </location>
</feature>
<evidence type="ECO:0000256" key="1">
    <source>
        <dbReference type="SAM" id="MobiDB-lite"/>
    </source>
</evidence>
<dbReference type="AlphaFoldDB" id="A0A8S4HBY6"/>
<feature type="compositionally biased region" description="Acidic residues" evidence="1">
    <location>
        <begin position="45"/>
        <end position="55"/>
    </location>
</feature>
<protein>
    <submittedName>
        <fullName evidence="2">(malaria parasite P. vivax) hypothetical protein</fullName>
    </submittedName>
</protein>
<reference evidence="2" key="1">
    <citation type="submission" date="2021-09" db="EMBL/GenBank/DDBJ databases">
        <authorList>
            <consortium name="Pathogen Informatics"/>
        </authorList>
    </citation>
    <scope>NUCLEOTIDE SEQUENCE</scope>
    <source>
        <strain evidence="2">PvW1</strain>
    </source>
</reference>
<feature type="compositionally biased region" description="Basic and acidic residues" evidence="1">
    <location>
        <begin position="22"/>
        <end position="43"/>
    </location>
</feature>
<sequence>MKNFTCAGEPNNEGTAPSTEMIKGRKERKEPTKNEEPKERNQFSEDCETSADERDEPNRVGEGTPPVCTPQGEEATAEGTNIPSGGELPNGEHGAEVKGKLVDIPSERSLSTMTSPLLLQDTLQEERQTSVENCHLAQALHKEEQLYHEMMTDQVRTDAELAMQLELQLNKNLREQLRLIEQEDFKLATALQKSFASEERTPCDVESSRGYNKVWLFKERLKRKLRGIFRGGKANRVSSQRVNSLGTENPL</sequence>
<dbReference type="Proteomes" id="UP000779233">
    <property type="component" value="Unassembled WGS sequence"/>
</dbReference>
<proteinExistence type="predicted"/>
<comment type="caution">
    <text evidence="2">The sequence shown here is derived from an EMBL/GenBank/DDBJ whole genome shotgun (WGS) entry which is preliminary data.</text>
</comment>
<name>A0A8S4HBY6_PLAVI</name>
<organism evidence="2 3">
    <name type="scientific">Plasmodium vivax</name>
    <name type="common">malaria parasite P. vivax</name>
    <dbReference type="NCBI Taxonomy" id="5855"/>
    <lineage>
        <taxon>Eukaryota</taxon>
        <taxon>Sar</taxon>
        <taxon>Alveolata</taxon>
        <taxon>Apicomplexa</taxon>
        <taxon>Aconoidasida</taxon>
        <taxon>Haemosporida</taxon>
        <taxon>Plasmodiidae</taxon>
        <taxon>Plasmodium</taxon>
        <taxon>Plasmodium (Plasmodium)</taxon>
    </lineage>
</organism>
<dbReference type="VEuPathDB" id="PlasmoDB:PVPAM_090020600"/>
<evidence type="ECO:0000313" key="2">
    <source>
        <dbReference type="EMBL" id="CAG9476725.1"/>
    </source>
</evidence>